<sequence length="179" mass="20562">SLNTRFVHTWRFKRVNEEGKWLRRARLVAKEFKHLDKALYTHHRQSKGWIMCSFDVHDAYLTVDQKKPTIITTSLSGDEISFLKRRHVLLEDYTLEARLKMNLRTKPELTEMGDRKSNGRAEQTCQSIRQMAGVLLEDYEDKVKKHDGAPLSALLPTGQIVESGVANDEAASDPPITSR</sequence>
<organism evidence="1 2">
    <name type="scientific">Effrenium voratum</name>
    <dbReference type="NCBI Taxonomy" id="2562239"/>
    <lineage>
        <taxon>Eukaryota</taxon>
        <taxon>Sar</taxon>
        <taxon>Alveolata</taxon>
        <taxon>Dinophyceae</taxon>
        <taxon>Suessiales</taxon>
        <taxon>Symbiodiniaceae</taxon>
        <taxon>Effrenium</taxon>
    </lineage>
</organism>
<keyword evidence="2" id="KW-1185">Reference proteome</keyword>
<dbReference type="Proteomes" id="UP001178507">
    <property type="component" value="Unassembled WGS sequence"/>
</dbReference>
<protein>
    <submittedName>
        <fullName evidence="1">Uncharacterized protein</fullName>
    </submittedName>
</protein>
<dbReference type="AlphaFoldDB" id="A0AA36HUJ5"/>
<dbReference type="EMBL" id="CAUJNA010000315">
    <property type="protein sequence ID" value="CAJ1375351.1"/>
    <property type="molecule type" value="Genomic_DNA"/>
</dbReference>
<feature type="non-terminal residue" evidence="1">
    <location>
        <position position="179"/>
    </location>
</feature>
<reference evidence="1" key="1">
    <citation type="submission" date="2023-08" db="EMBL/GenBank/DDBJ databases">
        <authorList>
            <person name="Chen Y."/>
            <person name="Shah S."/>
            <person name="Dougan E. K."/>
            <person name="Thang M."/>
            <person name="Chan C."/>
        </authorList>
    </citation>
    <scope>NUCLEOTIDE SEQUENCE</scope>
</reference>
<accession>A0AA36HUJ5</accession>
<proteinExistence type="predicted"/>
<evidence type="ECO:0000313" key="1">
    <source>
        <dbReference type="EMBL" id="CAJ1375351.1"/>
    </source>
</evidence>
<name>A0AA36HUJ5_9DINO</name>
<gene>
    <name evidence="1" type="ORF">EVOR1521_LOCUS4647</name>
</gene>
<evidence type="ECO:0000313" key="2">
    <source>
        <dbReference type="Proteomes" id="UP001178507"/>
    </source>
</evidence>
<comment type="caution">
    <text evidence="1">The sequence shown here is derived from an EMBL/GenBank/DDBJ whole genome shotgun (WGS) entry which is preliminary data.</text>
</comment>